<evidence type="ECO:0000313" key="1">
    <source>
        <dbReference type="EMBL" id="QMV40928.1"/>
    </source>
</evidence>
<dbReference type="RefSeq" id="WP_182302283.1">
    <property type="nucleotide sequence ID" value="NZ_CP041969.1"/>
</dbReference>
<proteinExistence type="predicted"/>
<sequence length="78" mass="8918">MIPLNNSLPYDIVRNDVFAQECPYCRSANVLLPLKPEDVKRLYGGIRKLTLVFPCCHGTLRIIDADQDYLLANRQIRG</sequence>
<gene>
    <name evidence="1" type="ORF">FPL14_06665</name>
</gene>
<protein>
    <submittedName>
        <fullName evidence="1">Uncharacterized protein</fullName>
    </submittedName>
</protein>
<reference evidence="1 2" key="1">
    <citation type="submission" date="2019-07" db="EMBL/GenBank/DDBJ databases">
        <authorList>
            <person name="Kim J.K."/>
            <person name="Cheong H.-M."/>
            <person name="Choi Y."/>
            <person name="Hwang K.J."/>
            <person name="Lee S."/>
            <person name="Choi C."/>
        </authorList>
    </citation>
    <scope>NUCLEOTIDE SEQUENCE [LARGE SCALE GENOMIC DNA]</scope>
    <source>
        <strain evidence="1 2">KS 22</strain>
    </source>
</reference>
<evidence type="ECO:0000313" key="2">
    <source>
        <dbReference type="Proteomes" id="UP000515679"/>
    </source>
</evidence>
<organism evidence="1 2">
    <name type="scientific">Cohnella cholangitidis</name>
    <dbReference type="NCBI Taxonomy" id="2598458"/>
    <lineage>
        <taxon>Bacteria</taxon>
        <taxon>Bacillati</taxon>
        <taxon>Bacillota</taxon>
        <taxon>Bacilli</taxon>
        <taxon>Bacillales</taxon>
        <taxon>Paenibacillaceae</taxon>
        <taxon>Cohnella</taxon>
    </lineage>
</organism>
<dbReference type="KEGG" id="cchl:FPL14_06665"/>
<name>A0A7G5BVE4_9BACL</name>
<keyword evidence="2" id="KW-1185">Reference proteome</keyword>
<dbReference type="Proteomes" id="UP000515679">
    <property type="component" value="Chromosome"/>
</dbReference>
<dbReference type="EMBL" id="CP041969">
    <property type="protein sequence ID" value="QMV40928.1"/>
    <property type="molecule type" value="Genomic_DNA"/>
</dbReference>
<accession>A0A7G5BVE4</accession>
<dbReference type="AlphaFoldDB" id="A0A7G5BVE4"/>